<dbReference type="GO" id="GO:0005768">
    <property type="term" value="C:endosome"/>
    <property type="evidence" value="ECO:0007669"/>
    <property type="project" value="TreeGrafter"/>
</dbReference>
<accession>A0A0B1S9G9</accession>
<reference evidence="2 3" key="1">
    <citation type="submission" date="2014-03" db="EMBL/GenBank/DDBJ databases">
        <title>Draft genome of the hookworm Oesophagostomum dentatum.</title>
        <authorList>
            <person name="Mitreva M."/>
        </authorList>
    </citation>
    <scope>NUCLEOTIDE SEQUENCE [LARGE SCALE GENOMIC DNA]</scope>
    <source>
        <strain evidence="2 3">OD-Hann</strain>
    </source>
</reference>
<evidence type="ECO:0000313" key="2">
    <source>
        <dbReference type="EMBL" id="KHJ81569.1"/>
    </source>
</evidence>
<dbReference type="GO" id="GO:0007032">
    <property type="term" value="P:endosome organization"/>
    <property type="evidence" value="ECO:0007669"/>
    <property type="project" value="TreeGrafter"/>
</dbReference>
<dbReference type="Pfam" id="PF14744">
    <property type="entry name" value="WASH-7_mid"/>
    <property type="match status" value="1"/>
</dbReference>
<organism evidence="2 3">
    <name type="scientific">Oesophagostomum dentatum</name>
    <name type="common">Nodular worm</name>
    <dbReference type="NCBI Taxonomy" id="61180"/>
    <lineage>
        <taxon>Eukaryota</taxon>
        <taxon>Metazoa</taxon>
        <taxon>Ecdysozoa</taxon>
        <taxon>Nematoda</taxon>
        <taxon>Chromadorea</taxon>
        <taxon>Rhabditida</taxon>
        <taxon>Rhabditina</taxon>
        <taxon>Rhabditomorpha</taxon>
        <taxon>Strongyloidea</taxon>
        <taxon>Strongylidae</taxon>
        <taxon>Oesophagostomum</taxon>
    </lineage>
</organism>
<dbReference type="OrthoDB" id="10261210at2759"/>
<dbReference type="PANTHER" id="PTHR31409">
    <property type="entry name" value="WASH COMPLEX SUBUNIT 4"/>
    <property type="match status" value="1"/>
</dbReference>
<sequence length="71" mass="7859">MAILAKQRYGLDLVDGSLPNCTVGQSLDVVKVICSLGDFVTDFNYCLNQQVLLQYCLIRAVPRTDSFPGVY</sequence>
<dbReference type="PANTHER" id="PTHR31409:SF0">
    <property type="entry name" value="WASH COMPLEX SUBUNIT 4"/>
    <property type="match status" value="1"/>
</dbReference>
<evidence type="ECO:0000259" key="1">
    <source>
        <dbReference type="Pfam" id="PF14744"/>
    </source>
</evidence>
<name>A0A0B1S9G9_OESDE</name>
<keyword evidence="3" id="KW-1185">Reference proteome</keyword>
<dbReference type="InterPro" id="IPR028282">
    <property type="entry name" value="WASH-7_central"/>
</dbReference>
<gene>
    <name evidence="2" type="ORF">OESDEN_18744</name>
</gene>
<proteinExistence type="predicted"/>
<protein>
    <recommendedName>
        <fullName evidence="1">WASH complex subunit 7 central domain-containing protein</fullName>
    </recommendedName>
</protein>
<dbReference type="Proteomes" id="UP000053660">
    <property type="component" value="Unassembled WGS sequence"/>
</dbReference>
<dbReference type="GO" id="GO:0016197">
    <property type="term" value="P:endosomal transport"/>
    <property type="evidence" value="ECO:0007669"/>
    <property type="project" value="TreeGrafter"/>
</dbReference>
<dbReference type="EMBL" id="KN588210">
    <property type="protein sequence ID" value="KHJ81569.1"/>
    <property type="molecule type" value="Genomic_DNA"/>
</dbReference>
<feature type="domain" description="WASH complex subunit 7 central" evidence="1">
    <location>
        <begin position="1"/>
        <end position="54"/>
    </location>
</feature>
<dbReference type="InterPro" id="IPR027307">
    <property type="entry name" value="WASH7"/>
</dbReference>
<dbReference type="GO" id="GO:0071203">
    <property type="term" value="C:WASH complex"/>
    <property type="evidence" value="ECO:0007669"/>
    <property type="project" value="InterPro"/>
</dbReference>
<evidence type="ECO:0000313" key="3">
    <source>
        <dbReference type="Proteomes" id="UP000053660"/>
    </source>
</evidence>
<dbReference type="AlphaFoldDB" id="A0A0B1S9G9"/>